<dbReference type="EMBL" id="BJWH01000008">
    <property type="protein sequence ID" value="GEL98322.1"/>
    <property type="molecule type" value="Genomic_DNA"/>
</dbReference>
<gene>
    <name evidence="2" type="ORF">CTE05_18690</name>
</gene>
<proteinExistence type="predicted"/>
<sequence>MLGLPTVAGVAPEAALVPGAPPEVLPAETAEPSLEGPAEVLRVRADGDPARRRTGDAAERIDAPAADAPPAAATTVGDMSRSAWPGPASRRCCSPPASPLAGLPTEAEARLSGPVPTGLAAYCAPVPAGFAGFRGPVPTAVAAFPGPVLAG</sequence>
<protein>
    <submittedName>
        <fullName evidence="2">Uncharacterized protein</fullName>
    </submittedName>
</protein>
<evidence type="ECO:0000313" key="3">
    <source>
        <dbReference type="Proteomes" id="UP000321049"/>
    </source>
</evidence>
<feature type="compositionally biased region" description="Low complexity" evidence="1">
    <location>
        <begin position="63"/>
        <end position="73"/>
    </location>
</feature>
<name>A0A511JJZ2_9CELL</name>
<feature type="compositionally biased region" description="Basic and acidic residues" evidence="1">
    <location>
        <begin position="41"/>
        <end position="62"/>
    </location>
</feature>
<dbReference type="Proteomes" id="UP000321049">
    <property type="component" value="Unassembled WGS sequence"/>
</dbReference>
<comment type="caution">
    <text evidence="2">The sequence shown here is derived from an EMBL/GenBank/DDBJ whole genome shotgun (WGS) entry which is preliminary data.</text>
</comment>
<reference evidence="2 3" key="1">
    <citation type="submission" date="2019-07" db="EMBL/GenBank/DDBJ databases">
        <title>Whole genome shotgun sequence of Cellulomonas terrae NBRC 100819.</title>
        <authorList>
            <person name="Hosoyama A."/>
            <person name="Uohara A."/>
            <person name="Ohji S."/>
            <person name="Ichikawa N."/>
        </authorList>
    </citation>
    <scope>NUCLEOTIDE SEQUENCE [LARGE SCALE GENOMIC DNA]</scope>
    <source>
        <strain evidence="2 3">NBRC 100819</strain>
    </source>
</reference>
<accession>A0A511JJZ2</accession>
<evidence type="ECO:0000256" key="1">
    <source>
        <dbReference type="SAM" id="MobiDB-lite"/>
    </source>
</evidence>
<dbReference type="RefSeq" id="WP_146845855.1">
    <property type="nucleotide sequence ID" value="NZ_BJWH01000008.1"/>
</dbReference>
<organism evidence="2 3">
    <name type="scientific">Cellulomonas terrae</name>
    <dbReference type="NCBI Taxonomy" id="311234"/>
    <lineage>
        <taxon>Bacteria</taxon>
        <taxon>Bacillati</taxon>
        <taxon>Actinomycetota</taxon>
        <taxon>Actinomycetes</taxon>
        <taxon>Micrococcales</taxon>
        <taxon>Cellulomonadaceae</taxon>
        <taxon>Cellulomonas</taxon>
    </lineage>
</organism>
<keyword evidence="3" id="KW-1185">Reference proteome</keyword>
<dbReference type="AlphaFoldDB" id="A0A511JJZ2"/>
<feature type="region of interest" description="Disordered" evidence="1">
    <location>
        <begin position="17"/>
        <end position="99"/>
    </location>
</feature>
<evidence type="ECO:0000313" key="2">
    <source>
        <dbReference type="EMBL" id="GEL98322.1"/>
    </source>
</evidence>